<feature type="region of interest" description="Disordered" evidence="1">
    <location>
        <begin position="1"/>
        <end position="33"/>
    </location>
</feature>
<dbReference type="EMBL" id="KB445813">
    <property type="protein sequence ID" value="EMD32008.1"/>
    <property type="molecule type" value="Genomic_DNA"/>
</dbReference>
<keyword evidence="3" id="KW-1185">Reference proteome</keyword>
<feature type="compositionally biased region" description="Polar residues" evidence="1">
    <location>
        <begin position="1"/>
        <end position="12"/>
    </location>
</feature>
<sequence>MPSTPNKDTSPPDSRVVSKRTAPSGPEPTLQNPPSRWLSISIRQLQDGLHTVYWEPWLVVQGLSTSFAIKKRSCRTPLIPELPQCVIRWSRVIGDGLHRILLLFFIHKI</sequence>
<dbReference type="Proteomes" id="UP000016930">
    <property type="component" value="Unassembled WGS sequence"/>
</dbReference>
<dbReference type="HOGENOM" id="CLU_2183637_0_0_1"/>
<reference evidence="2 3" key="1">
    <citation type="journal article" date="2012" name="Proc. Natl. Acad. Sci. U.S.A.">
        <title>Comparative genomics of Ceriporiopsis subvermispora and Phanerochaete chrysosporium provide insight into selective ligninolysis.</title>
        <authorList>
            <person name="Fernandez-Fueyo E."/>
            <person name="Ruiz-Duenas F.J."/>
            <person name="Ferreira P."/>
            <person name="Floudas D."/>
            <person name="Hibbett D.S."/>
            <person name="Canessa P."/>
            <person name="Larrondo L.F."/>
            <person name="James T.Y."/>
            <person name="Seelenfreund D."/>
            <person name="Lobos S."/>
            <person name="Polanco R."/>
            <person name="Tello M."/>
            <person name="Honda Y."/>
            <person name="Watanabe T."/>
            <person name="Watanabe T."/>
            <person name="Ryu J.S."/>
            <person name="Kubicek C.P."/>
            <person name="Schmoll M."/>
            <person name="Gaskell J."/>
            <person name="Hammel K.E."/>
            <person name="St John F.J."/>
            <person name="Vanden Wymelenberg A."/>
            <person name="Sabat G."/>
            <person name="Splinter BonDurant S."/>
            <person name="Syed K."/>
            <person name="Yadav J.S."/>
            <person name="Doddapaneni H."/>
            <person name="Subramanian V."/>
            <person name="Lavin J.L."/>
            <person name="Oguiza J.A."/>
            <person name="Perez G."/>
            <person name="Pisabarro A.G."/>
            <person name="Ramirez L."/>
            <person name="Santoyo F."/>
            <person name="Master E."/>
            <person name="Coutinho P.M."/>
            <person name="Henrissat B."/>
            <person name="Lombard V."/>
            <person name="Magnuson J.K."/>
            <person name="Kuees U."/>
            <person name="Hori C."/>
            <person name="Igarashi K."/>
            <person name="Samejima M."/>
            <person name="Held B.W."/>
            <person name="Barry K.W."/>
            <person name="LaButti K.M."/>
            <person name="Lapidus A."/>
            <person name="Lindquist E.A."/>
            <person name="Lucas S.M."/>
            <person name="Riley R."/>
            <person name="Salamov A.A."/>
            <person name="Hoffmeister D."/>
            <person name="Schwenk D."/>
            <person name="Hadar Y."/>
            <person name="Yarden O."/>
            <person name="de Vries R.P."/>
            <person name="Wiebenga A."/>
            <person name="Stenlid J."/>
            <person name="Eastwood D."/>
            <person name="Grigoriev I.V."/>
            <person name="Berka R.M."/>
            <person name="Blanchette R.A."/>
            <person name="Kersten P."/>
            <person name="Martinez A.T."/>
            <person name="Vicuna R."/>
            <person name="Cullen D."/>
        </authorList>
    </citation>
    <scope>NUCLEOTIDE SEQUENCE [LARGE SCALE GENOMIC DNA]</scope>
    <source>
        <strain evidence="2 3">B</strain>
    </source>
</reference>
<organism evidence="2 3">
    <name type="scientific">Ceriporiopsis subvermispora (strain B)</name>
    <name type="common">White-rot fungus</name>
    <name type="synonym">Gelatoporia subvermispora</name>
    <dbReference type="NCBI Taxonomy" id="914234"/>
    <lineage>
        <taxon>Eukaryota</taxon>
        <taxon>Fungi</taxon>
        <taxon>Dikarya</taxon>
        <taxon>Basidiomycota</taxon>
        <taxon>Agaricomycotina</taxon>
        <taxon>Agaricomycetes</taxon>
        <taxon>Polyporales</taxon>
        <taxon>Gelatoporiaceae</taxon>
        <taxon>Gelatoporia</taxon>
    </lineage>
</organism>
<evidence type="ECO:0000313" key="3">
    <source>
        <dbReference type="Proteomes" id="UP000016930"/>
    </source>
</evidence>
<accession>M2Q5C8</accession>
<evidence type="ECO:0000256" key="1">
    <source>
        <dbReference type="SAM" id="MobiDB-lite"/>
    </source>
</evidence>
<evidence type="ECO:0000313" key="2">
    <source>
        <dbReference type="EMBL" id="EMD32008.1"/>
    </source>
</evidence>
<protein>
    <submittedName>
        <fullName evidence="2">Uncharacterized protein</fullName>
    </submittedName>
</protein>
<dbReference type="AlphaFoldDB" id="M2Q5C8"/>
<name>M2Q5C8_CERS8</name>
<gene>
    <name evidence="2" type="ORF">CERSUDRAFT_119029</name>
</gene>
<proteinExistence type="predicted"/>